<feature type="region of interest" description="Disordered" evidence="1">
    <location>
        <begin position="70"/>
        <end position="94"/>
    </location>
</feature>
<dbReference type="AlphaFoldDB" id="A0AB39Y3D6"/>
<organism evidence="3">
    <name type="scientific">Streptomyces sp. R33</name>
    <dbReference type="NCBI Taxonomy" id="3238629"/>
    <lineage>
        <taxon>Bacteria</taxon>
        <taxon>Bacillati</taxon>
        <taxon>Actinomycetota</taxon>
        <taxon>Actinomycetes</taxon>
        <taxon>Kitasatosporales</taxon>
        <taxon>Streptomycetaceae</taxon>
        <taxon>Streptomyces</taxon>
    </lineage>
</organism>
<dbReference type="EMBL" id="CP165727">
    <property type="protein sequence ID" value="XDV64503.1"/>
    <property type="molecule type" value="Genomic_DNA"/>
</dbReference>
<proteinExistence type="predicted"/>
<name>A0AB39Y3D6_9ACTN</name>
<dbReference type="Pfam" id="PF25232">
    <property type="entry name" value="DUF7848"/>
    <property type="match status" value="1"/>
</dbReference>
<evidence type="ECO:0000259" key="2">
    <source>
        <dbReference type="Pfam" id="PF25232"/>
    </source>
</evidence>
<gene>
    <name evidence="3" type="ORF">AB5J51_16980</name>
</gene>
<feature type="compositionally biased region" description="Basic and acidic residues" evidence="1">
    <location>
        <begin position="70"/>
        <end position="84"/>
    </location>
</feature>
<evidence type="ECO:0000256" key="1">
    <source>
        <dbReference type="SAM" id="MobiDB-lite"/>
    </source>
</evidence>
<dbReference type="InterPro" id="IPR057170">
    <property type="entry name" value="DUF7848"/>
</dbReference>
<protein>
    <recommendedName>
        <fullName evidence="2">DUF7848 domain-containing protein</fullName>
    </recommendedName>
</protein>
<reference evidence="3" key="1">
    <citation type="submission" date="2024-08" db="EMBL/GenBank/DDBJ databases">
        <authorList>
            <person name="Yu S.T."/>
        </authorList>
    </citation>
    <scope>NUCLEOTIDE SEQUENCE</scope>
    <source>
        <strain evidence="3">R33</strain>
    </source>
</reference>
<evidence type="ECO:0000313" key="3">
    <source>
        <dbReference type="EMBL" id="XDV64503.1"/>
    </source>
</evidence>
<accession>A0AB39Y3D6</accession>
<sequence>MLSPRAVVRYVAHTVRHAPEGGITYEVFCSAYRCGAESGPQDAQETAQDWALRHTGRTGHDLFRRVFTDHARVTRTDGPSHDPGRVGPGGGGRP</sequence>
<dbReference type="RefSeq" id="WP_369778010.1">
    <property type="nucleotide sequence ID" value="NZ_CP165727.1"/>
</dbReference>
<feature type="domain" description="DUF7848" evidence="2">
    <location>
        <begin position="1"/>
        <end position="76"/>
    </location>
</feature>